<dbReference type="RefSeq" id="WP_106256440.1">
    <property type="nucleotide sequence ID" value="NZ_CAWNSW010000155.1"/>
</dbReference>
<dbReference type="OrthoDB" id="9814255at2"/>
<dbReference type="InterPro" id="IPR017835">
    <property type="entry name" value="Hopen-assoc_HpnI"/>
</dbReference>
<evidence type="ECO:0000313" key="11">
    <source>
        <dbReference type="Proteomes" id="UP000239576"/>
    </source>
</evidence>
<dbReference type="InterPro" id="IPR025993">
    <property type="entry name" value="Ceramide_glucosylTrfase"/>
</dbReference>
<evidence type="ECO:0000256" key="4">
    <source>
        <dbReference type="ARBA" id="ARBA00022676"/>
    </source>
</evidence>
<proteinExistence type="predicted"/>
<reference evidence="10 11" key="2">
    <citation type="submission" date="2018-03" db="EMBL/GenBank/DDBJ databases">
        <title>The ancient ancestry and fast evolution of plastids.</title>
        <authorList>
            <person name="Moore K.R."/>
            <person name="Magnabosco C."/>
            <person name="Momper L."/>
            <person name="Gold D.A."/>
            <person name="Bosak T."/>
            <person name="Fournier G.P."/>
        </authorList>
    </citation>
    <scope>NUCLEOTIDE SEQUENCE [LARGE SCALE GENOMIC DNA]</scope>
    <source>
        <strain evidence="10 11">ULC18</strain>
    </source>
</reference>
<keyword evidence="11" id="KW-1185">Reference proteome</keyword>
<evidence type="ECO:0000256" key="7">
    <source>
        <dbReference type="ARBA" id="ARBA00022989"/>
    </source>
</evidence>
<feature type="transmembrane region" description="Helical" evidence="9">
    <location>
        <begin position="357"/>
        <end position="377"/>
    </location>
</feature>
<dbReference type="SUPFAM" id="SSF53448">
    <property type="entry name" value="Nucleotide-diphospho-sugar transferases"/>
    <property type="match status" value="1"/>
</dbReference>
<evidence type="ECO:0000256" key="8">
    <source>
        <dbReference type="ARBA" id="ARBA00023136"/>
    </source>
</evidence>
<feature type="transmembrane region" description="Helical" evidence="9">
    <location>
        <begin position="324"/>
        <end position="345"/>
    </location>
</feature>
<dbReference type="Gene3D" id="3.90.550.10">
    <property type="entry name" value="Spore Coat Polysaccharide Biosynthesis Protein SpsA, Chain A"/>
    <property type="match status" value="1"/>
</dbReference>
<dbReference type="Proteomes" id="UP000239576">
    <property type="component" value="Unassembled WGS sequence"/>
</dbReference>
<evidence type="ECO:0000256" key="6">
    <source>
        <dbReference type="ARBA" id="ARBA00022692"/>
    </source>
</evidence>
<feature type="transmembrane region" description="Helical" evidence="9">
    <location>
        <begin position="298"/>
        <end position="318"/>
    </location>
</feature>
<evidence type="ECO:0000256" key="2">
    <source>
        <dbReference type="ARBA" id="ARBA00004760"/>
    </source>
</evidence>
<protein>
    <submittedName>
        <fullName evidence="10">Glycosyl transferase</fullName>
    </submittedName>
</protein>
<gene>
    <name evidence="10" type="ORF">C7B82_11555</name>
</gene>
<comment type="pathway">
    <text evidence="3">Sphingolipid metabolism.</text>
</comment>
<dbReference type="Pfam" id="PF13506">
    <property type="entry name" value="Glyco_transf_21"/>
    <property type="match status" value="1"/>
</dbReference>
<keyword evidence="5 10" id="KW-0808">Transferase</keyword>
<dbReference type="NCBIfam" id="TIGR03472">
    <property type="entry name" value="HpnI"/>
    <property type="match status" value="1"/>
</dbReference>
<dbReference type="PANTHER" id="PTHR12726:SF0">
    <property type="entry name" value="CERAMIDE GLUCOSYLTRANSFERASE"/>
    <property type="match status" value="1"/>
</dbReference>
<accession>A0A2T1E9M0</accession>
<comment type="caution">
    <text evidence="10">The sequence shown here is derived from an EMBL/GenBank/DDBJ whole genome shotgun (WGS) entry which is preliminary data.</text>
</comment>
<dbReference type="EMBL" id="PVWK01000062">
    <property type="protein sequence ID" value="PSB29446.1"/>
    <property type="molecule type" value="Genomic_DNA"/>
</dbReference>
<name>A0A2T1E9M0_9CYAN</name>
<evidence type="ECO:0000256" key="3">
    <source>
        <dbReference type="ARBA" id="ARBA00004991"/>
    </source>
</evidence>
<comment type="subcellular location">
    <subcellularLocation>
        <location evidence="1">Membrane</location>
        <topology evidence="1">Multi-pass membrane protein</topology>
    </subcellularLocation>
</comment>
<comment type="pathway">
    <text evidence="2">Lipid metabolism; sphingolipid metabolism.</text>
</comment>
<feature type="transmembrane region" description="Helical" evidence="9">
    <location>
        <begin position="21"/>
        <end position="45"/>
    </location>
</feature>
<sequence>MAYLHSLSIFSTVLSTIRLEITFYLLVPLFFLCLTAIGYYGYALYAAHTFFSQKRLVEPSFDPAVSILKPVCGLEPHAYDNLASFCRQNYPTYQVIFSVQDWRDSSVAVIRQLIRDFPDRELQLVIDDRTLGANRKTSNLANAFAKAKYDIVLLADSDVHVEADYLRQVVQPLSDGNVGVVTCLYRSLTEGWLTKLEALSSATEFLPGVLVSDRLEGTKFAMGQTIVIRRSALEVIGGFEAIANYLADDFQLGHLPAQAGYKIVLSQHIIEHVMASSTVMGALQRQLRWMVGIRVSRPWGYVGLIFTYGTVSSLLFLLATGGSLLGWVVLGLTWVSRLAMAWFVGVQCLQDPVAKQLLWLVPLRDCMSFALWCYGFTGNTIVWRGRQFRLTRGGELVLRSSGLSASAKSVISRT</sequence>
<dbReference type="InterPro" id="IPR029044">
    <property type="entry name" value="Nucleotide-diphossugar_trans"/>
</dbReference>
<dbReference type="AlphaFoldDB" id="A0A2T1E9M0"/>
<keyword evidence="6 9" id="KW-0812">Transmembrane</keyword>
<keyword evidence="7 9" id="KW-1133">Transmembrane helix</keyword>
<reference evidence="11" key="1">
    <citation type="submission" date="2018-02" db="EMBL/GenBank/DDBJ databases">
        <authorList>
            <person name="Moore K."/>
            <person name="Momper L."/>
        </authorList>
    </citation>
    <scope>NUCLEOTIDE SEQUENCE [LARGE SCALE GENOMIC DNA]</scope>
    <source>
        <strain evidence="11">ULC18</strain>
    </source>
</reference>
<dbReference type="GO" id="GO:0016020">
    <property type="term" value="C:membrane"/>
    <property type="evidence" value="ECO:0007669"/>
    <property type="project" value="UniProtKB-SubCell"/>
</dbReference>
<evidence type="ECO:0000256" key="5">
    <source>
        <dbReference type="ARBA" id="ARBA00022679"/>
    </source>
</evidence>
<organism evidence="10 11">
    <name type="scientific">Stenomitos frigidus ULC18</name>
    <dbReference type="NCBI Taxonomy" id="2107698"/>
    <lineage>
        <taxon>Bacteria</taxon>
        <taxon>Bacillati</taxon>
        <taxon>Cyanobacteriota</taxon>
        <taxon>Cyanophyceae</taxon>
        <taxon>Leptolyngbyales</taxon>
        <taxon>Leptolyngbyaceae</taxon>
        <taxon>Stenomitos</taxon>
    </lineage>
</organism>
<dbReference type="CDD" id="cd02520">
    <property type="entry name" value="Glucosylceramide_synthase"/>
    <property type="match status" value="1"/>
</dbReference>
<evidence type="ECO:0000256" key="1">
    <source>
        <dbReference type="ARBA" id="ARBA00004141"/>
    </source>
</evidence>
<evidence type="ECO:0000313" key="10">
    <source>
        <dbReference type="EMBL" id="PSB29446.1"/>
    </source>
</evidence>
<dbReference type="GO" id="GO:0008120">
    <property type="term" value="F:ceramide glucosyltransferase activity"/>
    <property type="evidence" value="ECO:0007669"/>
    <property type="project" value="TreeGrafter"/>
</dbReference>
<keyword evidence="8 9" id="KW-0472">Membrane</keyword>
<dbReference type="PANTHER" id="PTHR12726">
    <property type="entry name" value="CERAMIDE GLUCOSYLTRANSFERASE"/>
    <property type="match status" value="1"/>
</dbReference>
<dbReference type="GO" id="GO:0006679">
    <property type="term" value="P:glucosylceramide biosynthetic process"/>
    <property type="evidence" value="ECO:0007669"/>
    <property type="project" value="TreeGrafter"/>
</dbReference>
<keyword evidence="4" id="KW-0328">Glycosyltransferase</keyword>
<evidence type="ECO:0000256" key="9">
    <source>
        <dbReference type="SAM" id="Phobius"/>
    </source>
</evidence>